<dbReference type="RefSeq" id="WP_277867559.1">
    <property type="nucleotide sequence ID" value="NZ_JAKKUT010000002.1"/>
</dbReference>
<dbReference type="Pfam" id="PF14271">
    <property type="entry name" value="DUF4359"/>
    <property type="match status" value="1"/>
</dbReference>
<sequence>MNPKRLTLILAGIGMIGVGLVAGLTNPTLEHYQSTASEEIASLLIREVCPGLHKNPTAIASFLQEGCQALSQGNTREIEDYIAYNTRHYNLGVASLFVTELPVQSIWTLGLFGQFLVLNALGPR</sequence>
<keyword evidence="2" id="KW-1185">Reference proteome</keyword>
<dbReference type="Proteomes" id="UP001154265">
    <property type="component" value="Unassembled WGS sequence"/>
</dbReference>
<reference evidence="1" key="2">
    <citation type="submission" date="2022-01" db="EMBL/GenBank/DDBJ databases">
        <authorList>
            <person name="Zivanovic Y."/>
            <person name="Moreira D."/>
            <person name="Lopez-Garcia P."/>
        </authorList>
    </citation>
    <scope>NUCLEOTIDE SEQUENCE</scope>
    <source>
        <strain evidence="1">G9</strain>
    </source>
</reference>
<reference evidence="1" key="1">
    <citation type="journal article" date="2022" name="Genome Biol. Evol.">
        <title>A New Gene Family Diagnostic for Intracellular Biomineralization of Amorphous Ca Carbonates by Cyanobacteria.</title>
        <authorList>
            <person name="Benzerara K."/>
            <person name="Duprat E."/>
            <person name="Bitard-Feildel T."/>
            <person name="Caumes G."/>
            <person name="Cassier-Chauvat C."/>
            <person name="Chauvat F."/>
            <person name="Dezi M."/>
            <person name="Diop S.I."/>
            <person name="Gaschignard G."/>
            <person name="Gorgen S."/>
            <person name="Gugger M."/>
            <person name="Lopez-Garcia P."/>
            <person name="Millet M."/>
            <person name="Skouri-Panet F."/>
            <person name="Moreira D."/>
            <person name="Callebaut I."/>
        </authorList>
    </citation>
    <scope>NUCLEOTIDE SEQUENCE</scope>
    <source>
        <strain evidence="1">G9</strain>
    </source>
</reference>
<proteinExistence type="predicted"/>
<evidence type="ECO:0000313" key="1">
    <source>
        <dbReference type="EMBL" id="MDG2991697.1"/>
    </source>
</evidence>
<evidence type="ECO:0000313" key="2">
    <source>
        <dbReference type="Proteomes" id="UP001154265"/>
    </source>
</evidence>
<name>A0ABT6F1J5_9SYNE</name>
<gene>
    <name evidence="1" type="ORF">L3556_12245</name>
</gene>
<dbReference type="EMBL" id="JAKKUT010000002">
    <property type="protein sequence ID" value="MDG2991697.1"/>
    <property type="molecule type" value="Genomic_DNA"/>
</dbReference>
<comment type="caution">
    <text evidence="1">The sequence shown here is derived from an EMBL/GenBank/DDBJ whole genome shotgun (WGS) entry which is preliminary data.</text>
</comment>
<protein>
    <submittedName>
        <fullName evidence="1">DUF4359 domain-containing protein</fullName>
    </submittedName>
</protein>
<dbReference type="InterPro" id="IPR025578">
    <property type="entry name" value="DUF4359"/>
</dbReference>
<accession>A0ABT6F1J5</accession>
<organism evidence="1 2">
    <name type="scientific">Candidatus Synechococcus calcipolaris G9</name>
    <dbReference type="NCBI Taxonomy" id="1497997"/>
    <lineage>
        <taxon>Bacteria</taxon>
        <taxon>Bacillati</taxon>
        <taxon>Cyanobacteriota</taxon>
        <taxon>Cyanophyceae</taxon>
        <taxon>Synechococcales</taxon>
        <taxon>Synechococcaceae</taxon>
        <taxon>Synechococcus</taxon>
    </lineage>
</organism>